<name>A0A1M6GXK6_9BACT</name>
<dbReference type="OrthoDB" id="9797743at2"/>
<dbReference type="InterPro" id="IPR010976">
    <property type="entry name" value="B-phosphoglucomutase_hydrolase"/>
</dbReference>
<dbReference type="Gene3D" id="3.40.50.1000">
    <property type="entry name" value="HAD superfamily/HAD-like"/>
    <property type="match status" value="1"/>
</dbReference>
<dbReference type="Gene3D" id="1.10.150.240">
    <property type="entry name" value="Putative phosphatase, domain 2"/>
    <property type="match status" value="1"/>
</dbReference>
<dbReference type="NCBIfam" id="TIGR02009">
    <property type="entry name" value="PGMB-YQAB-SF"/>
    <property type="match status" value="1"/>
</dbReference>
<evidence type="ECO:0000313" key="2">
    <source>
        <dbReference type="EMBL" id="SHJ14689.1"/>
    </source>
</evidence>
<reference evidence="2 3" key="1">
    <citation type="submission" date="2016-11" db="EMBL/GenBank/DDBJ databases">
        <authorList>
            <person name="Jaros S."/>
            <person name="Januszkiewicz K."/>
            <person name="Wedrychowicz H."/>
        </authorList>
    </citation>
    <scope>NUCLEOTIDE SEQUENCE [LARGE SCALE GENOMIC DNA]</scope>
    <source>
        <strain evidence="2 3">DSM 27063</strain>
    </source>
</reference>
<gene>
    <name evidence="2" type="ORF">SAMN05444280_1121</name>
</gene>
<dbReference type="Pfam" id="PF13419">
    <property type="entry name" value="HAD_2"/>
    <property type="match status" value="1"/>
</dbReference>
<dbReference type="EMBL" id="FQZE01000012">
    <property type="protein sequence ID" value="SHJ14689.1"/>
    <property type="molecule type" value="Genomic_DNA"/>
</dbReference>
<protein>
    <submittedName>
        <fullName evidence="2">Haloacid dehalogenase superfamily, subfamily IA, variant 3 with third motif having DD or ED/beta-phosphoglucomutase family hydrolase</fullName>
    </submittedName>
</protein>
<dbReference type="RefSeq" id="WP_073168604.1">
    <property type="nucleotide sequence ID" value="NZ_FQZE01000012.1"/>
</dbReference>
<dbReference type="SFLD" id="SFLDS00003">
    <property type="entry name" value="Haloacid_Dehalogenase"/>
    <property type="match status" value="1"/>
</dbReference>
<dbReference type="SFLD" id="SFLDG01129">
    <property type="entry name" value="C1.5:_HAD__Beta-PGM__Phosphata"/>
    <property type="match status" value="1"/>
</dbReference>
<evidence type="ECO:0000256" key="1">
    <source>
        <dbReference type="ARBA" id="ARBA00006171"/>
    </source>
</evidence>
<dbReference type="PANTHER" id="PTHR43481">
    <property type="entry name" value="FRUCTOSE-1-PHOSPHATE PHOSPHATASE"/>
    <property type="match status" value="1"/>
</dbReference>
<proteinExistence type="inferred from homology"/>
<dbReference type="InterPro" id="IPR023198">
    <property type="entry name" value="PGP-like_dom2"/>
</dbReference>
<dbReference type="NCBIfam" id="TIGR01509">
    <property type="entry name" value="HAD-SF-IA-v3"/>
    <property type="match status" value="1"/>
</dbReference>
<dbReference type="CDD" id="cd07505">
    <property type="entry name" value="HAD_BPGM-like"/>
    <property type="match status" value="1"/>
</dbReference>
<sequence>MTLQVHPEAKALIFDLDGTLSNSLPVHVATWNKVGETYGFTFDPQIVHEMTGRPTIEFARHIVEKYNLTANPEDIVKLKQKAFWDSAELLEPVQEIIAIVKEYHGQLPMSVGTGASRKSAEVQLSELGIADYFDAVVSANDVASHKPEPETFLKCAQLMGVEPTACQVFEDGDLGIEAAKKAGMMVTDVRPHINYGEWDH</sequence>
<organism evidence="2 3">
    <name type="scientific">Tangfeifania diversioriginum</name>
    <dbReference type="NCBI Taxonomy" id="1168035"/>
    <lineage>
        <taxon>Bacteria</taxon>
        <taxon>Pseudomonadati</taxon>
        <taxon>Bacteroidota</taxon>
        <taxon>Bacteroidia</taxon>
        <taxon>Marinilabiliales</taxon>
        <taxon>Prolixibacteraceae</taxon>
        <taxon>Tangfeifania</taxon>
    </lineage>
</organism>
<dbReference type="SUPFAM" id="SSF56784">
    <property type="entry name" value="HAD-like"/>
    <property type="match status" value="1"/>
</dbReference>
<dbReference type="InterPro" id="IPR006439">
    <property type="entry name" value="HAD-SF_hydro_IA"/>
</dbReference>
<keyword evidence="3" id="KW-1185">Reference proteome</keyword>
<dbReference type="InterPro" id="IPR051806">
    <property type="entry name" value="HAD-like_SPP"/>
</dbReference>
<dbReference type="GO" id="GO:0050308">
    <property type="term" value="F:sugar-phosphatase activity"/>
    <property type="evidence" value="ECO:0007669"/>
    <property type="project" value="TreeGrafter"/>
</dbReference>
<dbReference type="InterPro" id="IPR041492">
    <property type="entry name" value="HAD_2"/>
</dbReference>
<dbReference type="PANTHER" id="PTHR43481:SF4">
    <property type="entry name" value="GLYCEROL-1-PHOSPHATE PHOSPHOHYDROLASE 1-RELATED"/>
    <property type="match status" value="1"/>
</dbReference>
<dbReference type="Proteomes" id="UP000184050">
    <property type="component" value="Unassembled WGS sequence"/>
</dbReference>
<dbReference type="STRING" id="1168035.SAMN05444280_1121"/>
<keyword evidence="2" id="KW-0378">Hydrolase</keyword>
<accession>A0A1M6GXK6</accession>
<comment type="similarity">
    <text evidence="1">Belongs to the HAD-like hydrolase superfamily. CbbY/CbbZ/Gph/YieH family.</text>
</comment>
<dbReference type="InterPro" id="IPR036412">
    <property type="entry name" value="HAD-like_sf"/>
</dbReference>
<evidence type="ECO:0000313" key="3">
    <source>
        <dbReference type="Proteomes" id="UP000184050"/>
    </source>
</evidence>
<dbReference type="AlphaFoldDB" id="A0A1M6GXK6"/>
<dbReference type="InterPro" id="IPR023214">
    <property type="entry name" value="HAD_sf"/>
</dbReference>